<dbReference type="GO" id="GO:0005524">
    <property type="term" value="F:ATP binding"/>
    <property type="evidence" value="ECO:0007669"/>
    <property type="project" value="UniProtKB-KW"/>
</dbReference>
<accession>A0A8J3NVK0</accession>
<dbReference type="InterPro" id="IPR036388">
    <property type="entry name" value="WH-like_DNA-bd_sf"/>
</dbReference>
<dbReference type="PRINTS" id="PR00038">
    <property type="entry name" value="HTHLUXR"/>
</dbReference>
<protein>
    <submittedName>
        <fullName evidence="4">LuxR family transcriptional regulator</fullName>
    </submittedName>
</protein>
<dbReference type="AlphaFoldDB" id="A0A8J3NVK0"/>
<keyword evidence="2" id="KW-0067">ATP-binding</keyword>
<dbReference type="RefSeq" id="WP_191843463.1">
    <property type="nucleotide sequence ID" value="NZ_BAAALB010000055.1"/>
</dbReference>
<evidence type="ECO:0000313" key="4">
    <source>
        <dbReference type="EMBL" id="GIF94150.1"/>
    </source>
</evidence>
<dbReference type="PANTHER" id="PTHR16305">
    <property type="entry name" value="TESTICULAR SOLUBLE ADENYLYL CYCLASE"/>
    <property type="match status" value="1"/>
</dbReference>
<evidence type="ECO:0000256" key="2">
    <source>
        <dbReference type="ARBA" id="ARBA00022840"/>
    </source>
</evidence>
<dbReference type="Proteomes" id="UP000619293">
    <property type="component" value="Unassembled WGS sequence"/>
</dbReference>
<dbReference type="EMBL" id="BONG01000083">
    <property type="protein sequence ID" value="GIF94150.1"/>
    <property type="molecule type" value="Genomic_DNA"/>
</dbReference>
<dbReference type="Pfam" id="PF13191">
    <property type="entry name" value="AAA_16"/>
    <property type="match status" value="1"/>
</dbReference>
<dbReference type="Gene3D" id="1.10.10.10">
    <property type="entry name" value="Winged helix-like DNA-binding domain superfamily/Winged helix DNA-binding domain"/>
    <property type="match status" value="1"/>
</dbReference>
<dbReference type="InterPro" id="IPR041664">
    <property type="entry name" value="AAA_16"/>
</dbReference>
<dbReference type="CDD" id="cd06170">
    <property type="entry name" value="LuxR_C_like"/>
    <property type="match status" value="1"/>
</dbReference>
<dbReference type="Gene3D" id="1.25.40.10">
    <property type="entry name" value="Tetratricopeptide repeat domain"/>
    <property type="match status" value="1"/>
</dbReference>
<dbReference type="InterPro" id="IPR011990">
    <property type="entry name" value="TPR-like_helical_dom_sf"/>
</dbReference>
<evidence type="ECO:0000259" key="3">
    <source>
        <dbReference type="PROSITE" id="PS50043"/>
    </source>
</evidence>
<dbReference type="Gene3D" id="3.40.50.300">
    <property type="entry name" value="P-loop containing nucleotide triphosphate hydrolases"/>
    <property type="match status" value="1"/>
</dbReference>
<dbReference type="SMART" id="SM00421">
    <property type="entry name" value="HTH_LUXR"/>
    <property type="match status" value="1"/>
</dbReference>
<keyword evidence="5" id="KW-1185">Reference proteome</keyword>
<dbReference type="SUPFAM" id="SSF48452">
    <property type="entry name" value="TPR-like"/>
    <property type="match status" value="1"/>
</dbReference>
<dbReference type="InterPro" id="IPR000792">
    <property type="entry name" value="Tscrpt_reg_LuxR_C"/>
</dbReference>
<reference evidence="4 5" key="1">
    <citation type="submission" date="2021-01" db="EMBL/GenBank/DDBJ databases">
        <title>Whole genome shotgun sequence of Catellatospora chokoriensis NBRC 107358.</title>
        <authorList>
            <person name="Komaki H."/>
            <person name="Tamura T."/>
        </authorList>
    </citation>
    <scope>NUCLEOTIDE SEQUENCE [LARGE SCALE GENOMIC DNA]</scope>
    <source>
        <strain evidence="4 5">NBRC 107358</strain>
    </source>
</reference>
<comment type="caution">
    <text evidence="4">The sequence shown here is derived from an EMBL/GenBank/DDBJ whole genome shotgun (WGS) entry which is preliminary data.</text>
</comment>
<dbReference type="InterPro" id="IPR016032">
    <property type="entry name" value="Sig_transdc_resp-reg_C-effctor"/>
</dbReference>
<dbReference type="PROSITE" id="PS50043">
    <property type="entry name" value="HTH_LUXR_2"/>
    <property type="match status" value="1"/>
</dbReference>
<dbReference type="GO" id="GO:0005737">
    <property type="term" value="C:cytoplasm"/>
    <property type="evidence" value="ECO:0007669"/>
    <property type="project" value="TreeGrafter"/>
</dbReference>
<organism evidence="4 5">
    <name type="scientific">Catellatospora chokoriensis</name>
    <dbReference type="NCBI Taxonomy" id="310353"/>
    <lineage>
        <taxon>Bacteria</taxon>
        <taxon>Bacillati</taxon>
        <taxon>Actinomycetota</taxon>
        <taxon>Actinomycetes</taxon>
        <taxon>Micromonosporales</taxon>
        <taxon>Micromonosporaceae</taxon>
        <taxon>Catellatospora</taxon>
    </lineage>
</organism>
<dbReference type="PROSITE" id="PS00622">
    <property type="entry name" value="HTH_LUXR_1"/>
    <property type="match status" value="1"/>
</dbReference>
<feature type="domain" description="HTH luxR-type" evidence="3">
    <location>
        <begin position="863"/>
        <end position="928"/>
    </location>
</feature>
<keyword evidence="1" id="KW-0547">Nucleotide-binding</keyword>
<dbReference type="PANTHER" id="PTHR16305:SF35">
    <property type="entry name" value="TRANSCRIPTIONAL ACTIVATOR DOMAIN"/>
    <property type="match status" value="1"/>
</dbReference>
<evidence type="ECO:0000313" key="5">
    <source>
        <dbReference type="Proteomes" id="UP000619293"/>
    </source>
</evidence>
<dbReference type="GO" id="GO:0004016">
    <property type="term" value="F:adenylate cyclase activity"/>
    <property type="evidence" value="ECO:0007669"/>
    <property type="project" value="TreeGrafter"/>
</dbReference>
<dbReference type="GO" id="GO:0006355">
    <property type="term" value="P:regulation of DNA-templated transcription"/>
    <property type="evidence" value="ECO:0007669"/>
    <property type="project" value="InterPro"/>
</dbReference>
<dbReference type="Pfam" id="PF00196">
    <property type="entry name" value="GerE"/>
    <property type="match status" value="1"/>
</dbReference>
<dbReference type="SUPFAM" id="SSF52540">
    <property type="entry name" value="P-loop containing nucleoside triphosphate hydrolases"/>
    <property type="match status" value="1"/>
</dbReference>
<gene>
    <name evidence="4" type="ORF">Cch02nite_75940</name>
</gene>
<evidence type="ECO:0000256" key="1">
    <source>
        <dbReference type="ARBA" id="ARBA00022741"/>
    </source>
</evidence>
<dbReference type="SUPFAM" id="SSF46894">
    <property type="entry name" value="C-terminal effector domain of the bipartite response regulators"/>
    <property type="match status" value="1"/>
</dbReference>
<dbReference type="InterPro" id="IPR027417">
    <property type="entry name" value="P-loop_NTPase"/>
</dbReference>
<proteinExistence type="predicted"/>
<sequence>MGNEYAPPTGRQNEMDILLKLAERAVGGHGAAVWLEGEPGIGKTALLEALAAELGQRGLRVVTGHGNQLAKEMLFTTLGTCLRQQTANTPEATRLGLLLDTKDSDKHVSAEHYGFVVSEAVLDMFETWCSQGAVALIVDDAQWIDAASAAALQRLMRGISHLPLMMMFGATQTIDDHGAATATALRADASLRIPLSPLTPEDVGILATNILGAPPGPGLRLLLEHAGGNPLFVTEVLTDLAQHGQIAVAGLAELVDPTGHHMPPSLAEAITRHFTSLPAESRHALQIAAVLGQSVDVEELALVLELPMSTLSQIVLQAVDCHWLLSTGPRLRFRHEVVRLALREKVPPALRVSLHRRAAQLLIAADADADRVAEHLLSGDFTDAMTARWLTREADALITRSPKRTRNLIEKALVAADPETQRPLRRQLVQVLLWEGCWEHAEHIARGALATDHDPVDEGPLRWHLMDAIYRQGRLPDAIHVADEALASPHLTDAQKARFHGFSALCHMFGGQADPCRAAAEKAVAGGEGSWDEIAVGYGYECLATLRYMDNEPEDALQLINRAAAAFQGSRPDLPMATYAVQSLILAALGRFAEADKALEDAVLQSQQAGGVYLTYIYFIRATLRYHDGRWDDALAELRAAADARDPLNQTTGLQGLAALIDLHRGRETEAVQQLLDPGDAGPGNFDFPMRWTQALHLERQAGPRRALTTLHPVWQRAGGLTPAGLVYSLCPDLARMAIDASRHELARRLADDLESLAGGRQPDSVTGVSSFCRGLANDNPELLAAAAQSFRQAGWPLFEAQALEETAVALARGGHVPKAREALRDALEIFDRLEATWDIARVTSRMREYGIRVGVRGRRQRPKHGWNALTATEQQVALQVAKGLSNADIAARMYLSRRTIQTHVSSILAKLGMSSRVQVAIEAAALPMRSDD</sequence>
<name>A0A8J3NVK0_9ACTN</name>
<dbReference type="GO" id="GO:0003677">
    <property type="term" value="F:DNA binding"/>
    <property type="evidence" value="ECO:0007669"/>
    <property type="project" value="InterPro"/>
</dbReference>